<dbReference type="EMBL" id="JARQWQ010000001">
    <property type="protein sequence ID" value="KAK2574283.1"/>
    <property type="molecule type" value="Genomic_DNA"/>
</dbReference>
<evidence type="ECO:0000256" key="1">
    <source>
        <dbReference type="SAM" id="MobiDB-lite"/>
    </source>
</evidence>
<proteinExistence type="predicted"/>
<dbReference type="Proteomes" id="UP001249851">
    <property type="component" value="Unassembled WGS sequence"/>
</dbReference>
<feature type="compositionally biased region" description="Basic and acidic residues" evidence="1">
    <location>
        <begin position="7"/>
        <end position="17"/>
    </location>
</feature>
<feature type="non-terminal residue" evidence="2">
    <location>
        <position position="174"/>
    </location>
</feature>
<sequence length="174" mass="20641">DVDFNELEPKPKQTEKRTNKRGNNSRESKYREKEDTIHKGNMILTKSSSNTNNSFGHSNSPRRDKSSPKMKTTHTEDFWDRNFAGQISVLWKTFRAAFLEDYGSLIQEFAPKRINWILTIIHNDILSSEDVIHKRYYDKFCGKANQHLDRFWLKVKEYASERIFREGVIESMFE</sequence>
<comment type="caution">
    <text evidence="2">The sequence shown here is derived from an EMBL/GenBank/DDBJ whole genome shotgun (WGS) entry which is preliminary data.</text>
</comment>
<reference evidence="2" key="1">
    <citation type="journal article" date="2023" name="G3 (Bethesda)">
        <title>Whole genome assembly and annotation of the endangered Caribbean coral Acropora cervicornis.</title>
        <authorList>
            <person name="Selwyn J.D."/>
            <person name="Vollmer S.V."/>
        </authorList>
    </citation>
    <scope>NUCLEOTIDE SEQUENCE</scope>
    <source>
        <strain evidence="2">K2</strain>
    </source>
</reference>
<gene>
    <name evidence="2" type="ORF">P5673_000428</name>
</gene>
<feature type="compositionally biased region" description="Basic and acidic residues" evidence="1">
    <location>
        <begin position="24"/>
        <end position="38"/>
    </location>
</feature>
<reference evidence="2" key="2">
    <citation type="journal article" date="2023" name="Science">
        <title>Genomic signatures of disease resistance in endangered staghorn corals.</title>
        <authorList>
            <person name="Vollmer S.V."/>
            <person name="Selwyn J.D."/>
            <person name="Despard B.A."/>
            <person name="Roesel C.L."/>
        </authorList>
    </citation>
    <scope>NUCLEOTIDE SEQUENCE</scope>
    <source>
        <strain evidence="2">K2</strain>
    </source>
</reference>
<feature type="compositionally biased region" description="Polar residues" evidence="1">
    <location>
        <begin position="44"/>
        <end position="59"/>
    </location>
</feature>
<accession>A0AAD9R7G5</accession>
<protein>
    <submittedName>
        <fullName evidence="2">Uncharacterized protein</fullName>
    </submittedName>
</protein>
<feature type="region of interest" description="Disordered" evidence="1">
    <location>
        <begin position="1"/>
        <end position="72"/>
    </location>
</feature>
<keyword evidence="3" id="KW-1185">Reference proteome</keyword>
<evidence type="ECO:0000313" key="2">
    <source>
        <dbReference type="EMBL" id="KAK2574283.1"/>
    </source>
</evidence>
<organism evidence="2 3">
    <name type="scientific">Acropora cervicornis</name>
    <name type="common">Staghorn coral</name>
    <dbReference type="NCBI Taxonomy" id="6130"/>
    <lineage>
        <taxon>Eukaryota</taxon>
        <taxon>Metazoa</taxon>
        <taxon>Cnidaria</taxon>
        <taxon>Anthozoa</taxon>
        <taxon>Hexacorallia</taxon>
        <taxon>Scleractinia</taxon>
        <taxon>Astrocoeniina</taxon>
        <taxon>Acroporidae</taxon>
        <taxon>Acropora</taxon>
    </lineage>
</organism>
<feature type="compositionally biased region" description="Basic and acidic residues" evidence="1">
    <location>
        <begin position="61"/>
        <end position="72"/>
    </location>
</feature>
<dbReference type="AlphaFoldDB" id="A0AAD9R7G5"/>
<evidence type="ECO:0000313" key="3">
    <source>
        <dbReference type="Proteomes" id="UP001249851"/>
    </source>
</evidence>
<name>A0AAD9R7G5_ACRCE</name>